<dbReference type="Pfam" id="PF06985">
    <property type="entry name" value="HET"/>
    <property type="match status" value="1"/>
</dbReference>
<dbReference type="GeneID" id="85405293"/>
<dbReference type="InterPro" id="IPR010730">
    <property type="entry name" value="HET"/>
</dbReference>
<feature type="compositionally biased region" description="Basic and acidic residues" evidence="1">
    <location>
        <begin position="17"/>
        <end position="29"/>
    </location>
</feature>
<feature type="region of interest" description="Disordered" evidence="1">
    <location>
        <begin position="426"/>
        <end position="448"/>
    </location>
</feature>
<dbReference type="Gene3D" id="2.40.128.20">
    <property type="match status" value="1"/>
</dbReference>
<evidence type="ECO:0000259" key="2">
    <source>
        <dbReference type="Pfam" id="PF06985"/>
    </source>
</evidence>
<protein>
    <recommendedName>
        <fullName evidence="2">Heterokaryon incompatibility domain-containing protein</fullName>
    </recommendedName>
</protein>
<feature type="region of interest" description="Disordered" evidence="1">
    <location>
        <begin position="544"/>
        <end position="583"/>
    </location>
</feature>
<dbReference type="Pfam" id="PF05870">
    <property type="entry name" value="PA_decarbox"/>
    <property type="match status" value="1"/>
</dbReference>
<proteinExistence type="predicted"/>
<dbReference type="RefSeq" id="XP_060384424.1">
    <property type="nucleotide sequence ID" value="XM_060521055.1"/>
</dbReference>
<keyword evidence="4" id="KW-1185">Reference proteome</keyword>
<sequence length="924" mass="105450">MSLERFESPEPMSEAGSLREEAMQYHNEQRQIASAGKLPNGTSTSRKRGFGTVEPTPATPAKRQQTGFIDGPHTRKDQLTKGQQLLRAANLYEKRYDYKDCPIDQGEIRLMLLKRNPNRFAEVIIELKSFPIQEIVENPEDFKFTALSYNWGTGDENKIVLVDMLQDNEPPSVPVMHDFSEVATQFNRKMKRLSVKPNLYAFLQEFRQPDKEVAIWVDRICINQKDNKEKQDQVAIMGQIYSTAANVAIWLGPADEHGKTDRAMDFISFILQDDTGEKFKERYATNWSELLHLMRRRWFSRRWIIQELALAKSAEVRCGSKKVNWRDFSDAVSIFALRFDSILKDIKRDPKLEKSLEGIKDMKPLGARILVDVLSNTFQRQVDGNIYAPRQGLESLISSLSTFETSDPRDTIYTLLNLAKETCKLPSSNSVQQRRQSMQEGNPPPEPDYSIDLLQVYTNFIKWCIEDSGSLDILCRHWALPELKQVLDEHYPRLVELPSWIKTVHESAYGSQTEGFGGRRTGDSFVGVPEARCYNASHGLPPTISFGRDNALPKQPDQPSDENTGEEHDKTDSIAPSRQRPVAGRKVLRARRITSDMNLTITIRGLCIGVVSDTHPMYEGIIPRQVLRSLGHDPRTELQGVADTVWRTLVADRDADGKAPPAWYHRACMTCLVSDTGAGNIDTNAILQQDEAATNLKADYLKRVQAVCWNRKYIECEAAPEDKNNRKLVGIAPQDSKVDDVVCILAPQKTLPRFQTNTPLDSTFDKDIRDTHLIYDYDAEDAEGNPEKWRYEMWFFSEDRVVYAIHGGPMNGRINYQTATYQCIRPGELWQVNWLEETGTVCSLVYDIPKQKISTLISFSRGHWENPQAAHGDKRNPGDFARWRVLSRFGNQTDRFMLSEQADIVENFKGRGDLVPIEEHAKTF</sequence>
<dbReference type="InterPro" id="IPR012674">
    <property type="entry name" value="Calycin"/>
</dbReference>
<dbReference type="PANTHER" id="PTHR40087:SF1">
    <property type="entry name" value="PHENOLIC ACID DECARBOXYLASE PADC"/>
    <property type="match status" value="1"/>
</dbReference>
<accession>A0ABQ9RGA9</accession>
<gene>
    <name evidence="3" type="ORF">CTAM01_05025</name>
</gene>
<dbReference type="InterPro" id="IPR008729">
    <property type="entry name" value="PA_de_COase"/>
</dbReference>
<organism evidence="3 4">
    <name type="scientific">Colletotrichum tamarilloi</name>
    <dbReference type="NCBI Taxonomy" id="1209934"/>
    <lineage>
        <taxon>Eukaryota</taxon>
        <taxon>Fungi</taxon>
        <taxon>Dikarya</taxon>
        <taxon>Ascomycota</taxon>
        <taxon>Pezizomycotina</taxon>
        <taxon>Sordariomycetes</taxon>
        <taxon>Hypocreomycetidae</taxon>
        <taxon>Glomerellales</taxon>
        <taxon>Glomerellaceae</taxon>
        <taxon>Colletotrichum</taxon>
        <taxon>Colletotrichum acutatum species complex</taxon>
    </lineage>
</organism>
<feature type="domain" description="Heterokaryon incompatibility" evidence="2">
    <location>
        <begin position="144"/>
        <end position="307"/>
    </location>
</feature>
<reference evidence="3 4" key="1">
    <citation type="submission" date="2016-10" db="EMBL/GenBank/DDBJ databases">
        <title>The genome sequence of Colletotrichum fioriniae PJ7.</title>
        <authorList>
            <person name="Baroncelli R."/>
        </authorList>
    </citation>
    <scope>NUCLEOTIDE SEQUENCE [LARGE SCALE GENOMIC DNA]</scope>
    <source>
        <strain evidence="3 4">Tom-12</strain>
    </source>
</reference>
<feature type="compositionally biased region" description="Polar residues" evidence="1">
    <location>
        <begin position="426"/>
        <end position="440"/>
    </location>
</feature>
<evidence type="ECO:0000313" key="4">
    <source>
        <dbReference type="Proteomes" id="UP001227543"/>
    </source>
</evidence>
<dbReference type="Proteomes" id="UP001227543">
    <property type="component" value="Unassembled WGS sequence"/>
</dbReference>
<dbReference type="SUPFAM" id="SSF50814">
    <property type="entry name" value="Lipocalins"/>
    <property type="match status" value="1"/>
</dbReference>
<dbReference type="EMBL" id="MLFU01000012">
    <property type="protein sequence ID" value="KAK1503036.1"/>
    <property type="molecule type" value="Genomic_DNA"/>
</dbReference>
<name>A0ABQ9RGA9_9PEZI</name>
<dbReference type="PANTHER" id="PTHR40087">
    <property type="entry name" value="PHENOLIC ACID DECARBOXYLASE PADC"/>
    <property type="match status" value="1"/>
</dbReference>
<comment type="caution">
    <text evidence="3">The sequence shown here is derived from an EMBL/GenBank/DDBJ whole genome shotgun (WGS) entry which is preliminary data.</text>
</comment>
<evidence type="ECO:0000256" key="1">
    <source>
        <dbReference type="SAM" id="MobiDB-lite"/>
    </source>
</evidence>
<evidence type="ECO:0000313" key="3">
    <source>
        <dbReference type="EMBL" id="KAK1503036.1"/>
    </source>
</evidence>
<feature type="region of interest" description="Disordered" evidence="1">
    <location>
        <begin position="1"/>
        <end position="79"/>
    </location>
</feature>